<protein>
    <submittedName>
        <fullName evidence="3">Arsenate-mycothiol transferase</fullName>
        <ecNumber evidence="3">2.8.4.2</ecNumber>
    </submittedName>
</protein>
<accession>A0ABS4YIN2</accession>
<evidence type="ECO:0000313" key="3">
    <source>
        <dbReference type="EMBL" id="MBP2408669.1"/>
    </source>
</evidence>
<dbReference type="Gene3D" id="3.40.50.2300">
    <property type="match status" value="1"/>
</dbReference>
<keyword evidence="3" id="KW-0808">Transferase</keyword>
<comment type="caution">
    <text evidence="3">The sequence shown here is derived from an EMBL/GenBank/DDBJ whole genome shotgun (WGS) entry which is preliminary data.</text>
</comment>
<feature type="domain" description="Phosphotyrosine protein phosphatase I" evidence="2">
    <location>
        <begin position="6"/>
        <end position="136"/>
    </location>
</feature>
<dbReference type="InterPro" id="IPR023485">
    <property type="entry name" value="Ptyr_pPase"/>
</dbReference>
<dbReference type="Pfam" id="PF01451">
    <property type="entry name" value="LMWPc"/>
    <property type="match status" value="1"/>
</dbReference>
<gene>
    <name evidence="3" type="ORF">JOF44_001572</name>
</gene>
<name>A0ABS4YIN2_9MICO</name>
<dbReference type="EC" id="2.8.4.2" evidence="3"/>
<dbReference type="PANTHER" id="PTHR43428:SF1">
    <property type="entry name" value="ARSENATE REDUCTASE"/>
    <property type="match status" value="1"/>
</dbReference>
<organism evidence="3 4">
    <name type="scientific">Brachybacterium fresconis</name>
    <dbReference type="NCBI Taxonomy" id="173363"/>
    <lineage>
        <taxon>Bacteria</taxon>
        <taxon>Bacillati</taxon>
        <taxon>Actinomycetota</taxon>
        <taxon>Actinomycetes</taxon>
        <taxon>Micrococcales</taxon>
        <taxon>Dermabacteraceae</taxon>
        <taxon>Brachybacterium</taxon>
    </lineage>
</organism>
<dbReference type="InterPro" id="IPR036196">
    <property type="entry name" value="Ptyr_pPase_sf"/>
</dbReference>
<reference evidence="3 4" key="1">
    <citation type="submission" date="2021-03" db="EMBL/GenBank/DDBJ databases">
        <title>Sequencing the genomes of 1000 actinobacteria strains.</title>
        <authorList>
            <person name="Klenk H.-P."/>
        </authorList>
    </citation>
    <scope>NUCLEOTIDE SEQUENCE [LARGE SCALE GENOMIC DNA]</scope>
    <source>
        <strain evidence="3 4">DSM 14564</strain>
    </source>
</reference>
<dbReference type="EMBL" id="JAGIOC010000001">
    <property type="protein sequence ID" value="MBP2408669.1"/>
    <property type="molecule type" value="Genomic_DNA"/>
</dbReference>
<dbReference type="PANTHER" id="PTHR43428">
    <property type="entry name" value="ARSENATE REDUCTASE"/>
    <property type="match status" value="1"/>
</dbReference>
<keyword evidence="4" id="KW-1185">Reference proteome</keyword>
<evidence type="ECO:0000259" key="2">
    <source>
        <dbReference type="SMART" id="SM00226"/>
    </source>
</evidence>
<dbReference type="RefSeq" id="WP_209889474.1">
    <property type="nucleotide sequence ID" value="NZ_BAAAJV010000001.1"/>
</dbReference>
<dbReference type="GO" id="GO:0102100">
    <property type="term" value="F:mycothiol-arsenate ligase activity"/>
    <property type="evidence" value="ECO:0007669"/>
    <property type="project" value="UniProtKB-EC"/>
</dbReference>
<sequence>MTTKRPAVLFVCVKNGGKSQMAAALMRHHAGEAVEVHSAGTRPGSAINAQSAEAIAEIGADMSSAVPQLVTPELLRDVDQVVVIGGEAVIEPVEGKTTPVTTWHTDEPSKRGIDGMERMRLVRDDIDGHVRALLTDLTQSPN</sequence>
<keyword evidence="1" id="KW-0059">Arsenical resistance</keyword>
<evidence type="ECO:0000313" key="4">
    <source>
        <dbReference type="Proteomes" id="UP000698222"/>
    </source>
</evidence>
<dbReference type="Proteomes" id="UP000698222">
    <property type="component" value="Unassembled WGS sequence"/>
</dbReference>
<dbReference type="SUPFAM" id="SSF52788">
    <property type="entry name" value="Phosphotyrosine protein phosphatases I"/>
    <property type="match status" value="1"/>
</dbReference>
<proteinExistence type="predicted"/>
<dbReference type="SMART" id="SM00226">
    <property type="entry name" value="LMWPc"/>
    <property type="match status" value="1"/>
</dbReference>
<evidence type="ECO:0000256" key="1">
    <source>
        <dbReference type="ARBA" id="ARBA00022849"/>
    </source>
</evidence>